<name>A0AAE3U506_9HYPH</name>
<proteinExistence type="predicted"/>
<dbReference type="InterPro" id="IPR003779">
    <property type="entry name" value="CMD-like"/>
</dbReference>
<evidence type="ECO:0000259" key="1">
    <source>
        <dbReference type="Pfam" id="PF02627"/>
    </source>
</evidence>
<dbReference type="PANTHER" id="PTHR33570:SF2">
    <property type="entry name" value="CARBOXYMUCONOLACTONE DECARBOXYLASE-LIKE DOMAIN-CONTAINING PROTEIN"/>
    <property type="match status" value="1"/>
</dbReference>
<accession>A0AAE3U506</accession>
<dbReference type="SUPFAM" id="SSF69118">
    <property type="entry name" value="AhpD-like"/>
    <property type="match status" value="1"/>
</dbReference>
<dbReference type="AlphaFoldDB" id="A0AAE3U506"/>
<dbReference type="Proteomes" id="UP001161580">
    <property type="component" value="Unassembled WGS sequence"/>
</dbReference>
<dbReference type="InterPro" id="IPR052512">
    <property type="entry name" value="4CMD/NDH-1_regulator"/>
</dbReference>
<dbReference type="GO" id="GO:0051920">
    <property type="term" value="F:peroxiredoxin activity"/>
    <property type="evidence" value="ECO:0007669"/>
    <property type="project" value="InterPro"/>
</dbReference>
<evidence type="ECO:0000313" key="2">
    <source>
        <dbReference type="EMBL" id="MDI7923534.1"/>
    </source>
</evidence>
<comment type="caution">
    <text evidence="2">The sequence shown here is derived from an EMBL/GenBank/DDBJ whole genome shotgun (WGS) entry which is preliminary data.</text>
</comment>
<dbReference type="Pfam" id="PF02627">
    <property type="entry name" value="CMD"/>
    <property type="match status" value="1"/>
</dbReference>
<dbReference type="EMBL" id="JALDYZ010000008">
    <property type="protein sequence ID" value="MDI7923534.1"/>
    <property type="molecule type" value="Genomic_DNA"/>
</dbReference>
<reference evidence="2" key="1">
    <citation type="submission" date="2022-03" db="EMBL/GenBank/DDBJ databases">
        <title>Fererhizobium litorale gen. nov., sp. nov., isolated from sandy sediments of the Sea of Japan seashore.</title>
        <authorList>
            <person name="Romanenko L."/>
            <person name="Kurilenko V."/>
            <person name="Otstavnykh N."/>
            <person name="Svetashev V."/>
            <person name="Tekutyeva L."/>
            <person name="Isaeva M."/>
            <person name="Mikhailov V."/>
        </authorList>
    </citation>
    <scope>NUCLEOTIDE SEQUENCE</scope>
    <source>
        <strain evidence="2">KMM 9576</strain>
    </source>
</reference>
<dbReference type="InterPro" id="IPR029032">
    <property type="entry name" value="AhpD-like"/>
</dbReference>
<sequence>MDGAAIYSELRGAENSRRLLELSQGADAHAAIASLALDFVYGKVWSRDGLDRKQRSLVTIGVLIALRQFSELENHMRIGLENGLSHREIEEAIVQAAPYAGFPAAWSAATSLSDLAREAEGSRD</sequence>
<organism evidence="2 3">
    <name type="scientific">Ferirhizobium litorale</name>
    <dbReference type="NCBI Taxonomy" id="2927786"/>
    <lineage>
        <taxon>Bacteria</taxon>
        <taxon>Pseudomonadati</taxon>
        <taxon>Pseudomonadota</taxon>
        <taxon>Alphaproteobacteria</taxon>
        <taxon>Hyphomicrobiales</taxon>
        <taxon>Rhizobiaceae</taxon>
        <taxon>Ferirhizobium</taxon>
    </lineage>
</organism>
<gene>
    <name evidence="2" type="ORF">MRS75_15755</name>
</gene>
<dbReference type="PANTHER" id="PTHR33570">
    <property type="entry name" value="4-CARBOXYMUCONOLACTONE DECARBOXYLASE FAMILY PROTEIN"/>
    <property type="match status" value="1"/>
</dbReference>
<protein>
    <submittedName>
        <fullName evidence="2">Carboxymuconolactone decarboxylase family protein</fullName>
    </submittedName>
</protein>
<dbReference type="RefSeq" id="WP_311787883.1">
    <property type="nucleotide sequence ID" value="NZ_JALDYY010000012.1"/>
</dbReference>
<keyword evidence="3" id="KW-1185">Reference proteome</keyword>
<feature type="domain" description="Carboxymuconolactone decarboxylase-like" evidence="1">
    <location>
        <begin position="37"/>
        <end position="109"/>
    </location>
</feature>
<evidence type="ECO:0000313" key="3">
    <source>
        <dbReference type="Proteomes" id="UP001161580"/>
    </source>
</evidence>
<dbReference type="Gene3D" id="1.20.1290.10">
    <property type="entry name" value="AhpD-like"/>
    <property type="match status" value="1"/>
</dbReference>